<evidence type="ECO:0000256" key="3">
    <source>
        <dbReference type="ARBA" id="ARBA00022777"/>
    </source>
</evidence>
<dbReference type="CDD" id="cd01168">
    <property type="entry name" value="adenosine_kinase"/>
    <property type="match status" value="1"/>
</dbReference>
<feature type="signal peptide" evidence="4">
    <location>
        <begin position="1"/>
        <end position="23"/>
    </location>
</feature>
<keyword evidence="4" id="KW-0732">Signal</keyword>
<evidence type="ECO:0000256" key="4">
    <source>
        <dbReference type="SAM" id="SignalP"/>
    </source>
</evidence>
<dbReference type="OrthoDB" id="432447at2759"/>
<dbReference type="PANTHER" id="PTHR43320">
    <property type="entry name" value="SUGAR KINASE"/>
    <property type="match status" value="1"/>
</dbReference>
<dbReference type="InterPro" id="IPR052700">
    <property type="entry name" value="Carb_kinase_PfkB-like"/>
</dbReference>
<dbReference type="Proteomes" id="UP000236319">
    <property type="component" value="Unassembled WGS sequence"/>
</dbReference>
<dbReference type="EMBL" id="BDSA01000002">
    <property type="protein sequence ID" value="GBE61144.1"/>
    <property type="molecule type" value="Genomic_DNA"/>
</dbReference>
<comment type="caution">
    <text evidence="6">The sequence shown here is derived from an EMBL/GenBank/DDBJ whole genome shotgun (WGS) entry which is preliminary data.</text>
</comment>
<dbReference type="InterPro" id="IPR029056">
    <property type="entry name" value="Ribokinase-like"/>
</dbReference>
<comment type="similarity">
    <text evidence="1">Belongs to the carbohydrate kinase PfkB family.</text>
</comment>
<accession>A0A2H6KDU1</accession>
<evidence type="ECO:0000259" key="5">
    <source>
        <dbReference type="Pfam" id="PF00294"/>
    </source>
</evidence>
<name>A0A2H6KDU1_9APIC</name>
<feature type="chain" id="PRO_5014120590" evidence="4">
    <location>
        <begin position="24"/>
        <end position="367"/>
    </location>
</feature>
<dbReference type="PROSITE" id="PS00584">
    <property type="entry name" value="PFKB_KINASES_2"/>
    <property type="match status" value="1"/>
</dbReference>
<gene>
    <name evidence="6" type="ORF">BOVATA_026370</name>
</gene>
<organism evidence="6 7">
    <name type="scientific">Babesia ovata</name>
    <dbReference type="NCBI Taxonomy" id="189622"/>
    <lineage>
        <taxon>Eukaryota</taxon>
        <taxon>Sar</taxon>
        <taxon>Alveolata</taxon>
        <taxon>Apicomplexa</taxon>
        <taxon>Aconoidasida</taxon>
        <taxon>Piroplasmida</taxon>
        <taxon>Babesiidae</taxon>
        <taxon>Babesia</taxon>
    </lineage>
</organism>
<dbReference type="SUPFAM" id="SSF53613">
    <property type="entry name" value="Ribokinase-like"/>
    <property type="match status" value="1"/>
</dbReference>
<evidence type="ECO:0000256" key="1">
    <source>
        <dbReference type="ARBA" id="ARBA00010688"/>
    </source>
</evidence>
<proteinExistence type="inferred from homology"/>
<dbReference type="Pfam" id="PF00294">
    <property type="entry name" value="PfkB"/>
    <property type="match status" value="1"/>
</dbReference>
<dbReference type="GO" id="GO:0016301">
    <property type="term" value="F:kinase activity"/>
    <property type="evidence" value="ECO:0007669"/>
    <property type="project" value="UniProtKB-KW"/>
</dbReference>
<dbReference type="InterPro" id="IPR002173">
    <property type="entry name" value="Carboh/pur_kinase_PfkB_CS"/>
</dbReference>
<dbReference type="InterPro" id="IPR011611">
    <property type="entry name" value="PfkB_dom"/>
</dbReference>
<keyword evidence="3 6" id="KW-0418">Kinase</keyword>
<dbReference type="PANTHER" id="PTHR43320:SF3">
    <property type="entry name" value="CARBOHYDRATE KINASE PFKB DOMAIN-CONTAINING PROTEIN"/>
    <property type="match status" value="1"/>
</dbReference>
<dbReference type="VEuPathDB" id="PiroplasmaDB:BOVATA_026370"/>
<reference evidence="6 7" key="1">
    <citation type="journal article" date="2017" name="BMC Genomics">
        <title>Whole-genome assembly of Babesia ovata and comparative genomics between closely related pathogens.</title>
        <authorList>
            <person name="Yamagishi J."/>
            <person name="Asada M."/>
            <person name="Hakimi H."/>
            <person name="Tanaka T.Q."/>
            <person name="Sugimoto C."/>
            <person name="Kawazu S."/>
        </authorList>
    </citation>
    <scope>NUCLEOTIDE SEQUENCE [LARGE SCALE GENOMIC DNA]</scope>
    <source>
        <strain evidence="6 7">Miyake</strain>
    </source>
</reference>
<sequence length="367" mass="39807">MNGSYLFAAVAVVFAAFVQYAKCKPGSGDEILVQGPSRVLFVGHPMMSMHAPVVSSVIENLNIASSETDGISAEDFRAIRETVDVEANNPGDSSANIARCYAFLGGQASYFGICGDDDLARHISDILLDYGVDDLTVRVPGLSTTQMFSLVTPDAESKSYARFEASHTLKADDLNESIIEDFDYYAVNGFMFADEEQIALTNKMVDAALSRNKGLITVLASTECVKKYGELLKPIADKSDFLAGSIEELSELYEVPDRKELFRMMTQRTAGIFPQNRAVILMMGSKGAVIFYKGMHYYVPTEAVDAIDTTSAGDFYAGAVLYGLLNGWDVRASSQLGLTVYGDIVTHMGTLVTPKCLSKVQLVKDAA</sequence>
<evidence type="ECO:0000256" key="2">
    <source>
        <dbReference type="ARBA" id="ARBA00022679"/>
    </source>
</evidence>
<keyword evidence="2" id="KW-0808">Transferase</keyword>
<dbReference type="RefSeq" id="XP_028867387.1">
    <property type="nucleotide sequence ID" value="XM_029011554.1"/>
</dbReference>
<evidence type="ECO:0000313" key="7">
    <source>
        <dbReference type="Proteomes" id="UP000236319"/>
    </source>
</evidence>
<dbReference type="AlphaFoldDB" id="A0A2H6KDU1"/>
<dbReference type="Gene3D" id="3.40.1190.20">
    <property type="match status" value="1"/>
</dbReference>
<keyword evidence="7" id="KW-1185">Reference proteome</keyword>
<dbReference type="GeneID" id="39874914"/>
<protein>
    <submittedName>
        <fullName evidence="6">Sugar kinase</fullName>
    </submittedName>
</protein>
<feature type="domain" description="Carbohydrate kinase PfkB" evidence="5">
    <location>
        <begin position="90"/>
        <end position="350"/>
    </location>
</feature>
<evidence type="ECO:0000313" key="6">
    <source>
        <dbReference type="EMBL" id="GBE61144.1"/>
    </source>
</evidence>